<comment type="subcellular location">
    <subcellularLocation>
        <location evidence="2 9">Membrane</location>
        <topology evidence="2 9">Multi-pass membrane protein</topology>
    </subcellularLocation>
</comment>
<keyword evidence="3 9" id="KW-0813">Transport</keyword>
<evidence type="ECO:0000256" key="9">
    <source>
        <dbReference type="RuleBase" id="RU363111"/>
    </source>
</evidence>
<proteinExistence type="inferred from homology"/>
<dbReference type="GO" id="GO:0012505">
    <property type="term" value="C:endomembrane system"/>
    <property type="evidence" value="ECO:0007669"/>
    <property type="project" value="UniProtKB-ARBA"/>
</dbReference>
<gene>
    <name evidence="11" type="ORF">CTOB1V02_LOCUS5299</name>
</gene>
<dbReference type="OrthoDB" id="73614at2759"/>
<dbReference type="EMBL" id="OB661120">
    <property type="protein sequence ID" value="CAD7227391.1"/>
    <property type="molecule type" value="Genomic_DNA"/>
</dbReference>
<sequence>MMDKLKRMLSGREDPEEERSQEEGGILTDVLDASSLSWSTRVKAFIACFVIGWFLSILGTVVMFINPIKGIKMFAVLYTLGSITALSSTCFLMGPLKQLQRMFDSKRVVATIVMLFSLVLTFMAAVWWEKKLLCILFLAIQFVAMLWYSISYIPYARDAVMSCVGGCFA</sequence>
<accession>A0A7R8ZKM0</accession>
<feature type="transmembrane region" description="Helical" evidence="9">
    <location>
        <begin position="71"/>
        <end position="96"/>
    </location>
</feature>
<dbReference type="GO" id="GO:0016020">
    <property type="term" value="C:membrane"/>
    <property type="evidence" value="ECO:0007669"/>
    <property type="project" value="UniProtKB-SubCell"/>
</dbReference>
<dbReference type="GO" id="GO:0005737">
    <property type="term" value="C:cytoplasm"/>
    <property type="evidence" value="ECO:0007669"/>
    <property type="project" value="UniProtKB-ARBA"/>
</dbReference>
<dbReference type="Pfam" id="PF04178">
    <property type="entry name" value="Got1"/>
    <property type="match status" value="1"/>
</dbReference>
<keyword evidence="6 9" id="KW-1133">Transmembrane helix</keyword>
<organism evidence="11">
    <name type="scientific">Cyprideis torosa</name>
    <dbReference type="NCBI Taxonomy" id="163714"/>
    <lineage>
        <taxon>Eukaryota</taxon>
        <taxon>Metazoa</taxon>
        <taxon>Ecdysozoa</taxon>
        <taxon>Arthropoda</taxon>
        <taxon>Crustacea</taxon>
        <taxon>Oligostraca</taxon>
        <taxon>Ostracoda</taxon>
        <taxon>Podocopa</taxon>
        <taxon>Podocopida</taxon>
        <taxon>Cytherocopina</taxon>
        <taxon>Cytheroidea</taxon>
        <taxon>Cytherideidae</taxon>
        <taxon>Cyprideis</taxon>
    </lineage>
</organism>
<keyword evidence="7 9" id="KW-0472">Membrane</keyword>
<dbReference type="InterPro" id="IPR011691">
    <property type="entry name" value="Vesicle_transpt_SFT2"/>
</dbReference>
<feature type="region of interest" description="Disordered" evidence="10">
    <location>
        <begin position="1"/>
        <end position="23"/>
    </location>
</feature>
<dbReference type="PANTHER" id="PTHR23137:SF6">
    <property type="entry name" value="VESICLE TRANSPORT PROTEIN"/>
    <property type="match status" value="1"/>
</dbReference>
<dbReference type="PANTHER" id="PTHR23137">
    <property type="entry name" value="VESICLE TRANSPORT PROTEIN-RELATED"/>
    <property type="match status" value="1"/>
</dbReference>
<evidence type="ECO:0000256" key="10">
    <source>
        <dbReference type="SAM" id="MobiDB-lite"/>
    </source>
</evidence>
<dbReference type="GO" id="GO:0016192">
    <property type="term" value="P:vesicle-mediated transport"/>
    <property type="evidence" value="ECO:0007669"/>
    <property type="project" value="InterPro"/>
</dbReference>
<evidence type="ECO:0000256" key="2">
    <source>
        <dbReference type="ARBA" id="ARBA00004141"/>
    </source>
</evidence>
<comment type="function">
    <text evidence="1 9">May be involved in fusion of retrograde transport vesicles derived from an endocytic compartment with the Golgi complex.</text>
</comment>
<feature type="transmembrane region" description="Helical" evidence="9">
    <location>
        <begin position="108"/>
        <end position="128"/>
    </location>
</feature>
<evidence type="ECO:0000256" key="3">
    <source>
        <dbReference type="ARBA" id="ARBA00022448"/>
    </source>
</evidence>
<feature type="transmembrane region" description="Helical" evidence="9">
    <location>
        <begin position="44"/>
        <end position="65"/>
    </location>
</feature>
<keyword evidence="5 9" id="KW-0653">Protein transport</keyword>
<dbReference type="GO" id="GO:0015031">
    <property type="term" value="P:protein transport"/>
    <property type="evidence" value="ECO:0007669"/>
    <property type="project" value="UniProtKB-KW"/>
</dbReference>
<dbReference type="AlphaFoldDB" id="A0A7R8ZKM0"/>
<evidence type="ECO:0000256" key="6">
    <source>
        <dbReference type="ARBA" id="ARBA00022989"/>
    </source>
</evidence>
<reference evidence="11" key="1">
    <citation type="submission" date="2020-11" db="EMBL/GenBank/DDBJ databases">
        <authorList>
            <person name="Tran Van P."/>
        </authorList>
    </citation>
    <scope>NUCLEOTIDE SEQUENCE</scope>
</reference>
<protein>
    <recommendedName>
        <fullName evidence="9">Vesicle transport protein</fullName>
    </recommendedName>
</protein>
<feature type="transmembrane region" description="Helical" evidence="9">
    <location>
        <begin position="134"/>
        <end position="153"/>
    </location>
</feature>
<feature type="compositionally biased region" description="Basic and acidic residues" evidence="10">
    <location>
        <begin position="1"/>
        <end position="13"/>
    </location>
</feature>
<evidence type="ECO:0000313" key="11">
    <source>
        <dbReference type="EMBL" id="CAD7227391.1"/>
    </source>
</evidence>
<keyword evidence="4 9" id="KW-0812">Transmembrane</keyword>
<evidence type="ECO:0000256" key="4">
    <source>
        <dbReference type="ARBA" id="ARBA00022692"/>
    </source>
</evidence>
<comment type="similarity">
    <text evidence="8 9">Belongs to the SFT2 family.</text>
</comment>
<dbReference type="InterPro" id="IPR007305">
    <property type="entry name" value="Vesicle_transpt_Got1/SFT2"/>
</dbReference>
<evidence type="ECO:0000256" key="7">
    <source>
        <dbReference type="ARBA" id="ARBA00023136"/>
    </source>
</evidence>
<name>A0A7R8ZKM0_9CRUS</name>
<evidence type="ECO:0000256" key="1">
    <source>
        <dbReference type="ARBA" id="ARBA00003566"/>
    </source>
</evidence>
<evidence type="ECO:0000256" key="5">
    <source>
        <dbReference type="ARBA" id="ARBA00022927"/>
    </source>
</evidence>
<evidence type="ECO:0000256" key="8">
    <source>
        <dbReference type="ARBA" id="ARBA00025800"/>
    </source>
</evidence>